<sequence>MDFGGPQADLSKTVFFENADLHTTLGHGSCVLFFGTFGCDPVKGSGELVFGIGVARRRTLARDGVDVAHKSWENHGLDSSHLLKTQPIHRVSHQASNRFGHQTLSKGLMGCRENTLGVKQAGLGDLHISRRPMDAHDQANFSDHSGARHIKPRSLSACAIHRRGCVSMSHAGG</sequence>
<gene>
    <name evidence="1" type="ORF">UFOPK3610_01710</name>
</gene>
<reference evidence="1" key="1">
    <citation type="submission" date="2020-05" db="EMBL/GenBank/DDBJ databases">
        <authorList>
            <person name="Chiriac C."/>
            <person name="Salcher M."/>
            <person name="Ghai R."/>
            <person name="Kavagutti S V."/>
        </authorList>
    </citation>
    <scope>NUCLEOTIDE SEQUENCE</scope>
</reference>
<dbReference type="AlphaFoldDB" id="A0A6J7I7N5"/>
<name>A0A6J7I7N5_9ZZZZ</name>
<organism evidence="1">
    <name type="scientific">freshwater metagenome</name>
    <dbReference type="NCBI Taxonomy" id="449393"/>
    <lineage>
        <taxon>unclassified sequences</taxon>
        <taxon>metagenomes</taxon>
        <taxon>ecological metagenomes</taxon>
    </lineage>
</organism>
<evidence type="ECO:0000313" key="1">
    <source>
        <dbReference type="EMBL" id="CAB4926536.1"/>
    </source>
</evidence>
<proteinExistence type="predicted"/>
<dbReference type="EMBL" id="CAFBMR010000101">
    <property type="protein sequence ID" value="CAB4926536.1"/>
    <property type="molecule type" value="Genomic_DNA"/>
</dbReference>
<accession>A0A6J7I7N5</accession>
<protein>
    <submittedName>
        <fullName evidence="1">Unannotated protein</fullName>
    </submittedName>
</protein>